<reference evidence="1" key="1">
    <citation type="journal article" date="2020" name="Stud. Mycol.">
        <title>101 Dothideomycetes genomes: a test case for predicting lifestyles and emergence of pathogens.</title>
        <authorList>
            <person name="Haridas S."/>
            <person name="Albert R."/>
            <person name="Binder M."/>
            <person name="Bloem J."/>
            <person name="Labutti K."/>
            <person name="Salamov A."/>
            <person name="Andreopoulos B."/>
            <person name="Baker S."/>
            <person name="Barry K."/>
            <person name="Bills G."/>
            <person name="Bluhm B."/>
            <person name="Cannon C."/>
            <person name="Castanera R."/>
            <person name="Culley D."/>
            <person name="Daum C."/>
            <person name="Ezra D."/>
            <person name="Gonzalez J."/>
            <person name="Henrissat B."/>
            <person name="Kuo A."/>
            <person name="Liang C."/>
            <person name="Lipzen A."/>
            <person name="Lutzoni F."/>
            <person name="Magnuson J."/>
            <person name="Mondo S."/>
            <person name="Nolan M."/>
            <person name="Ohm R."/>
            <person name="Pangilinan J."/>
            <person name="Park H.-J."/>
            <person name="Ramirez L."/>
            <person name="Alfaro M."/>
            <person name="Sun H."/>
            <person name="Tritt A."/>
            <person name="Yoshinaga Y."/>
            <person name="Zwiers L.-H."/>
            <person name="Turgeon B."/>
            <person name="Goodwin S."/>
            <person name="Spatafora J."/>
            <person name="Crous P."/>
            <person name="Grigoriev I."/>
        </authorList>
    </citation>
    <scope>NUCLEOTIDE SEQUENCE</scope>
    <source>
        <strain evidence="1">CBS 525.71</strain>
    </source>
</reference>
<keyword evidence="2" id="KW-1185">Reference proteome</keyword>
<gene>
    <name evidence="1" type="ORF">BU25DRAFT_410584</name>
</gene>
<evidence type="ECO:0000313" key="1">
    <source>
        <dbReference type="EMBL" id="KAF2627952.1"/>
    </source>
</evidence>
<accession>A0ACB6S492</accession>
<dbReference type="EMBL" id="MU006715">
    <property type="protein sequence ID" value="KAF2627952.1"/>
    <property type="molecule type" value="Genomic_DNA"/>
</dbReference>
<name>A0ACB6S492_9PLEO</name>
<organism evidence="1 2">
    <name type="scientific">Macroventuria anomochaeta</name>
    <dbReference type="NCBI Taxonomy" id="301207"/>
    <lineage>
        <taxon>Eukaryota</taxon>
        <taxon>Fungi</taxon>
        <taxon>Dikarya</taxon>
        <taxon>Ascomycota</taxon>
        <taxon>Pezizomycotina</taxon>
        <taxon>Dothideomycetes</taxon>
        <taxon>Pleosporomycetidae</taxon>
        <taxon>Pleosporales</taxon>
        <taxon>Pleosporineae</taxon>
        <taxon>Didymellaceae</taxon>
        <taxon>Macroventuria</taxon>
    </lineage>
</organism>
<comment type="caution">
    <text evidence="1">The sequence shown here is derived from an EMBL/GenBank/DDBJ whole genome shotgun (WGS) entry which is preliminary data.</text>
</comment>
<protein>
    <submittedName>
        <fullName evidence="1">Uncharacterized protein</fullName>
    </submittedName>
</protein>
<proteinExistence type="predicted"/>
<sequence length="355" mass="38659">MDVGSKTERRVSEEEVYTTPRKGGIMNKLYPPGPRPGAGGRVKNHCRKFWWCDCLVLIILVLVIVLPLIFVGLPKKAQKEINASTLEVTNMEVTNPTPDSVHLKIDNTIRSDSSYHPRIEAFRAGLSLEGQDPFIYINIPEAKSEGETLITVEQDVTFESADRFTAYTKAVISSEELTIDLNGKTTIHISGLPATKVDYNKKITMKGLNHLSGLNISDVKILSGQKEILSDGSNMIGTVHIPNPSVMTLDLGNITMNLGVAGKAIGYSLLPNLVLKPGENNVPMQARVDQATIISMILSTYKNGVLPLEIVGNSSVKGDKHLSYYEEAIKANTIKLDLDAGPALKAIGINVTDHS</sequence>
<evidence type="ECO:0000313" key="2">
    <source>
        <dbReference type="Proteomes" id="UP000799754"/>
    </source>
</evidence>
<dbReference type="Proteomes" id="UP000799754">
    <property type="component" value="Unassembled WGS sequence"/>
</dbReference>